<dbReference type="Pfam" id="PF13720">
    <property type="entry name" value="Acetyltransf_11"/>
    <property type="match status" value="1"/>
</dbReference>
<keyword evidence="5" id="KW-0012">Acyltransferase</keyword>
<evidence type="ECO:0000313" key="7">
    <source>
        <dbReference type="EMBL" id="KKN92809.1"/>
    </source>
</evidence>
<feature type="domain" description="UDP N-acetylglucosamine O-acyltransferase C-terminal" evidence="6">
    <location>
        <begin position="176"/>
        <end position="255"/>
    </location>
</feature>
<evidence type="ECO:0000256" key="5">
    <source>
        <dbReference type="ARBA" id="ARBA00023315"/>
    </source>
</evidence>
<dbReference type="GO" id="GO:0009245">
    <property type="term" value="P:lipid A biosynthetic process"/>
    <property type="evidence" value="ECO:0007669"/>
    <property type="project" value="UniProtKB-KW"/>
</dbReference>
<name>A0A0F9UMD0_9ZZZZ</name>
<gene>
    <name evidence="7" type="ORF">LCGC14_0203360</name>
</gene>
<dbReference type="EMBL" id="LAZR01000091">
    <property type="protein sequence ID" value="KKN92809.1"/>
    <property type="molecule type" value="Genomic_DNA"/>
</dbReference>
<dbReference type="PANTHER" id="PTHR43480">
    <property type="entry name" value="ACYL-[ACYL-CARRIER-PROTEIN]--UDP-N-ACETYLGLUCOSAMINE O-ACYLTRANSFERASE"/>
    <property type="match status" value="1"/>
</dbReference>
<keyword evidence="2" id="KW-0441">Lipid A biosynthesis</keyword>
<dbReference type="SUPFAM" id="SSF51161">
    <property type="entry name" value="Trimeric LpxA-like enzymes"/>
    <property type="match status" value="1"/>
</dbReference>
<dbReference type="GO" id="GO:0008780">
    <property type="term" value="F:acyl-[acyl-carrier-protein]-UDP-N-acetylglucosamine O-acyltransferase activity"/>
    <property type="evidence" value="ECO:0007669"/>
    <property type="project" value="InterPro"/>
</dbReference>
<dbReference type="AlphaFoldDB" id="A0A0F9UMD0"/>
<keyword evidence="4" id="KW-0443">Lipid metabolism</keyword>
<dbReference type="PIRSF" id="PIRSF000456">
    <property type="entry name" value="UDP-GlcNAc_acltr"/>
    <property type="match status" value="1"/>
</dbReference>
<organism evidence="7">
    <name type="scientific">marine sediment metagenome</name>
    <dbReference type="NCBI Taxonomy" id="412755"/>
    <lineage>
        <taxon>unclassified sequences</taxon>
        <taxon>metagenomes</taxon>
        <taxon>ecological metagenomes</taxon>
    </lineage>
</organism>
<keyword evidence="1" id="KW-0444">Lipid biosynthesis</keyword>
<protein>
    <recommendedName>
        <fullName evidence="6">UDP N-acetylglucosamine O-acyltransferase C-terminal domain-containing protein</fullName>
    </recommendedName>
</protein>
<sequence>MAEVRVIREVDPSAQIAPDAIIGSHCVIGPAVTIGPGTVLEQSVTVVGSTTIGSGNLIGEGCVLGEIPQDLKYVGGDTLLIIGHRNRLGQRVTVHIGTEVGGYLTRIGDDNTLEADSHVAHDCYVDDRTFLGVNALIAGHVRVETGAIVGADSGAHHFVTIGRFARVQPKTPIRRDVPPFTVFQAKSPQAAPSVVGIHEDGLIAAGLSDEEQTDLRQAMAELFEDEAALQTKIEQLVDLGVEGEVEQLCEFCQRSLEGKFGRNRERFRGKLPPEAEQFLTPEQLADARRAVL</sequence>
<keyword evidence="3" id="KW-0808">Transferase</keyword>
<dbReference type="InterPro" id="IPR010137">
    <property type="entry name" value="Lipid_A_LpxA"/>
</dbReference>
<dbReference type="GO" id="GO:0016020">
    <property type="term" value="C:membrane"/>
    <property type="evidence" value="ECO:0007669"/>
    <property type="project" value="GOC"/>
</dbReference>
<evidence type="ECO:0000256" key="3">
    <source>
        <dbReference type="ARBA" id="ARBA00022679"/>
    </source>
</evidence>
<proteinExistence type="predicted"/>
<dbReference type="InterPro" id="IPR029098">
    <property type="entry name" value="Acetyltransf_C"/>
</dbReference>
<dbReference type="InterPro" id="IPR011004">
    <property type="entry name" value="Trimer_LpxA-like_sf"/>
</dbReference>
<dbReference type="Gene3D" id="2.160.10.10">
    <property type="entry name" value="Hexapeptide repeat proteins"/>
    <property type="match status" value="1"/>
</dbReference>
<evidence type="ECO:0000256" key="1">
    <source>
        <dbReference type="ARBA" id="ARBA00022516"/>
    </source>
</evidence>
<dbReference type="InterPro" id="IPR018357">
    <property type="entry name" value="Hexapep_transf_CS"/>
</dbReference>
<dbReference type="PROSITE" id="PS00101">
    <property type="entry name" value="HEXAPEP_TRANSFERASES"/>
    <property type="match status" value="1"/>
</dbReference>
<evidence type="ECO:0000256" key="2">
    <source>
        <dbReference type="ARBA" id="ARBA00022556"/>
    </source>
</evidence>
<comment type="caution">
    <text evidence="7">The sequence shown here is derived from an EMBL/GenBank/DDBJ whole genome shotgun (WGS) entry which is preliminary data.</text>
</comment>
<evidence type="ECO:0000256" key="4">
    <source>
        <dbReference type="ARBA" id="ARBA00023098"/>
    </source>
</evidence>
<dbReference type="PANTHER" id="PTHR43480:SF1">
    <property type="entry name" value="ACYL-[ACYL-CARRIER-PROTEIN]--UDP-N-ACETYLGLUCOSAMINE O-ACYLTRANSFERASE, MITOCHONDRIAL-RELATED"/>
    <property type="match status" value="1"/>
</dbReference>
<accession>A0A0F9UMD0</accession>
<reference evidence="7" key="1">
    <citation type="journal article" date="2015" name="Nature">
        <title>Complex archaea that bridge the gap between prokaryotes and eukaryotes.</title>
        <authorList>
            <person name="Spang A."/>
            <person name="Saw J.H."/>
            <person name="Jorgensen S.L."/>
            <person name="Zaremba-Niedzwiedzka K."/>
            <person name="Martijn J."/>
            <person name="Lind A.E."/>
            <person name="van Eijk R."/>
            <person name="Schleper C."/>
            <person name="Guy L."/>
            <person name="Ettema T.J."/>
        </authorList>
    </citation>
    <scope>NUCLEOTIDE SEQUENCE</scope>
</reference>
<evidence type="ECO:0000259" key="6">
    <source>
        <dbReference type="Pfam" id="PF13720"/>
    </source>
</evidence>